<evidence type="ECO:0000256" key="2">
    <source>
        <dbReference type="SAM" id="Phobius"/>
    </source>
</evidence>
<dbReference type="PROSITE" id="PS00018">
    <property type="entry name" value="EF_HAND_1"/>
    <property type="match status" value="1"/>
</dbReference>
<organism evidence="3 4">
    <name type="scientific">candidate division CSSED10-310 bacterium</name>
    <dbReference type="NCBI Taxonomy" id="2855610"/>
    <lineage>
        <taxon>Bacteria</taxon>
        <taxon>Bacteria division CSSED10-310</taxon>
    </lineage>
</organism>
<dbReference type="Proteomes" id="UP001594351">
    <property type="component" value="Unassembled WGS sequence"/>
</dbReference>
<feature type="transmembrane region" description="Helical" evidence="2">
    <location>
        <begin position="12"/>
        <end position="35"/>
    </location>
</feature>
<reference evidence="3 4" key="1">
    <citation type="submission" date="2024-09" db="EMBL/GenBank/DDBJ databases">
        <title>Laminarin stimulates single cell rates of sulfate reduction while oxygen inhibits transcriptomic activity in coastal marine sediment.</title>
        <authorList>
            <person name="Lindsay M."/>
            <person name="Orcutt B."/>
            <person name="Emerson D."/>
            <person name="Stepanauskas R."/>
            <person name="D'Angelo T."/>
        </authorList>
    </citation>
    <scope>NUCLEOTIDE SEQUENCE [LARGE SCALE GENOMIC DNA]</scope>
    <source>
        <strain evidence="3">SAG AM-311-K15</strain>
    </source>
</reference>
<dbReference type="NCBIfam" id="TIGR02532">
    <property type="entry name" value="IV_pilin_GFxxxE"/>
    <property type="match status" value="1"/>
</dbReference>
<dbReference type="SUPFAM" id="SSF54523">
    <property type="entry name" value="Pili subunits"/>
    <property type="match status" value="1"/>
</dbReference>
<gene>
    <name evidence="3" type="ORF">ACFL27_07705</name>
</gene>
<dbReference type="EMBL" id="JBHPBY010000074">
    <property type="protein sequence ID" value="MFC1850060.1"/>
    <property type="molecule type" value="Genomic_DNA"/>
</dbReference>
<dbReference type="InterPro" id="IPR012902">
    <property type="entry name" value="N_methyl_site"/>
</dbReference>
<evidence type="ECO:0000313" key="4">
    <source>
        <dbReference type="Proteomes" id="UP001594351"/>
    </source>
</evidence>
<keyword evidence="2" id="KW-0812">Transmembrane</keyword>
<accession>A0ABV6YV24</accession>
<feature type="region of interest" description="Disordered" evidence="1">
    <location>
        <begin position="323"/>
        <end position="343"/>
    </location>
</feature>
<evidence type="ECO:0000313" key="3">
    <source>
        <dbReference type="EMBL" id="MFC1850060.1"/>
    </source>
</evidence>
<keyword evidence="2" id="KW-0472">Membrane</keyword>
<dbReference type="InterPro" id="IPR045584">
    <property type="entry name" value="Pilin-like"/>
</dbReference>
<dbReference type="InterPro" id="IPR018247">
    <property type="entry name" value="EF_Hand_1_Ca_BS"/>
</dbReference>
<dbReference type="Pfam" id="PF07963">
    <property type="entry name" value="N_methyl"/>
    <property type="match status" value="1"/>
</dbReference>
<sequence length="366" mass="40653">MFTNEQTSEQGFTLIEMLVVLAITSVIFATIFWSLTFQQLSAQRQTSLADIYDNQRFAMDLLPRHIRMAGLGLNYNKLWLLGTSVGLHAVEHKNNIHNGTDELLIRYVYDDDLCGDLTVVSDTPRLNSSEINVGHDPQLACWKAKHDRDGDFFAIIINEEGTEASIFVITHVQEPAGHIQHHPVNTLIPGYGGFNGDNDLCPKLATGGHECHYGEGSRVLILDWQEMTIRLDYGMPGADPAHPRLVLINREGVITAIATNVEDLQFAFAVDTNDDGILEDQNGDGNLSGEDYISVVANPEDIRAVRISTCFRSSDWVSKVARSRPPSVEDHLPNSSLPPDGYARKSISTRVNIRNLSKAYTSHNLQ</sequence>
<comment type="caution">
    <text evidence="3">The sequence shown here is derived from an EMBL/GenBank/DDBJ whole genome shotgun (WGS) entry which is preliminary data.</text>
</comment>
<name>A0ABV6YV24_UNCC1</name>
<keyword evidence="2" id="KW-1133">Transmembrane helix</keyword>
<dbReference type="InterPro" id="IPR032092">
    <property type="entry name" value="PilW"/>
</dbReference>
<proteinExistence type="predicted"/>
<evidence type="ECO:0000256" key="1">
    <source>
        <dbReference type="SAM" id="MobiDB-lite"/>
    </source>
</evidence>
<dbReference type="Pfam" id="PF16074">
    <property type="entry name" value="PilW"/>
    <property type="match status" value="1"/>
</dbReference>
<dbReference type="PROSITE" id="PS00409">
    <property type="entry name" value="PROKAR_NTER_METHYL"/>
    <property type="match status" value="1"/>
</dbReference>
<protein>
    <submittedName>
        <fullName evidence="3">PilW family protein</fullName>
    </submittedName>
</protein>
<keyword evidence="4" id="KW-1185">Reference proteome</keyword>